<keyword evidence="2 8" id="KW-0812">Transmembrane</keyword>
<dbReference type="CDD" id="cd00637">
    <property type="entry name" value="7tm_classA_rhodopsin-like"/>
    <property type="match status" value="1"/>
</dbReference>
<feature type="transmembrane region" description="Helical" evidence="10">
    <location>
        <begin position="33"/>
        <end position="60"/>
    </location>
</feature>
<evidence type="ECO:0000256" key="2">
    <source>
        <dbReference type="ARBA" id="ARBA00022692"/>
    </source>
</evidence>
<dbReference type="InterPro" id="IPR017452">
    <property type="entry name" value="GPCR_Rhodpsn_7TM"/>
</dbReference>
<feature type="transmembrane region" description="Helical" evidence="10">
    <location>
        <begin position="202"/>
        <end position="227"/>
    </location>
</feature>
<evidence type="ECO:0000313" key="11">
    <source>
        <dbReference type="EMBL" id="CAH1774075.1"/>
    </source>
</evidence>
<evidence type="ECO:0000256" key="5">
    <source>
        <dbReference type="ARBA" id="ARBA00023136"/>
    </source>
</evidence>
<evidence type="ECO:0000256" key="7">
    <source>
        <dbReference type="ARBA" id="ARBA00023224"/>
    </source>
</evidence>
<name>A0A8J1Y141_OWEFU</name>
<reference evidence="11" key="1">
    <citation type="submission" date="2022-03" db="EMBL/GenBank/DDBJ databases">
        <authorList>
            <person name="Martin C."/>
        </authorList>
    </citation>
    <scope>NUCLEOTIDE SEQUENCE</scope>
</reference>
<dbReference type="GO" id="GO:0005886">
    <property type="term" value="C:plasma membrane"/>
    <property type="evidence" value="ECO:0007669"/>
    <property type="project" value="TreeGrafter"/>
</dbReference>
<dbReference type="PROSITE" id="PS00237">
    <property type="entry name" value="G_PROTEIN_RECEP_F1_1"/>
    <property type="match status" value="1"/>
</dbReference>
<proteinExistence type="inferred from homology"/>
<accession>A0A8J1Y141</accession>
<feature type="transmembrane region" description="Helical" evidence="10">
    <location>
        <begin position="110"/>
        <end position="132"/>
    </location>
</feature>
<gene>
    <name evidence="11" type="ORF">OFUS_LOCUS1596</name>
</gene>
<evidence type="ECO:0000256" key="1">
    <source>
        <dbReference type="ARBA" id="ARBA00004141"/>
    </source>
</evidence>
<protein>
    <submittedName>
        <fullName evidence="11">Uncharacterized protein</fullName>
    </submittedName>
</protein>
<dbReference type="PANTHER" id="PTHR45695">
    <property type="entry name" value="LEUCOKININ RECEPTOR-RELATED"/>
    <property type="match status" value="1"/>
</dbReference>
<evidence type="ECO:0000256" key="3">
    <source>
        <dbReference type="ARBA" id="ARBA00022989"/>
    </source>
</evidence>
<evidence type="ECO:0000256" key="6">
    <source>
        <dbReference type="ARBA" id="ARBA00023170"/>
    </source>
</evidence>
<dbReference type="SUPFAM" id="SSF81321">
    <property type="entry name" value="Family A G protein-coupled receptor-like"/>
    <property type="match status" value="1"/>
</dbReference>
<keyword evidence="7 8" id="KW-0807">Transducer</keyword>
<feature type="compositionally biased region" description="Low complexity" evidence="9">
    <location>
        <begin position="338"/>
        <end position="351"/>
    </location>
</feature>
<comment type="subcellular location">
    <subcellularLocation>
        <location evidence="1">Membrane</location>
        <topology evidence="1">Multi-pass membrane protein</topology>
    </subcellularLocation>
</comment>
<comment type="caution">
    <text evidence="11">The sequence shown here is derived from an EMBL/GenBank/DDBJ whole genome shotgun (WGS) entry which is preliminary data.</text>
</comment>
<sequence length="357" mass="39541">MDVVEDFHIKINSNETIGDGKEDAVAHFTDSSVFLWATMLTYGAFSLVGTLGNLVVIVVVAANKPLHTMSQFLITQLAIGDLITLLFCMPFSVTSAYLFKSWPFGEFMCYFVAFGGCIGPSVSILTLLVMSFERYLAVVYPLKAKSFWTKGKVCLACAFIYLVSFTRALIRPILVKNYSIVYSEDDTGKGKCSSTVGSIELIVFNAIGGVGFYCIPLLIIGFCYAKIHTEIRKSIKMAAGSDDIIKKRERATRVVFAIIILFGVMWLPIYIVTLMYVTDDIKVFGKENWFIVFVFVARILEYGNGVVNPIFYSLLSDKFRKCLRNPACCAPGVKEGLSETSASTSKTTSTTILDDKK</sequence>
<dbReference type="PROSITE" id="PS50262">
    <property type="entry name" value="G_PROTEIN_RECEP_F1_2"/>
    <property type="match status" value="1"/>
</dbReference>
<dbReference type="PRINTS" id="PR00237">
    <property type="entry name" value="GPCRRHODOPSN"/>
</dbReference>
<dbReference type="GO" id="GO:0004930">
    <property type="term" value="F:G protein-coupled receptor activity"/>
    <property type="evidence" value="ECO:0007669"/>
    <property type="project" value="UniProtKB-KW"/>
</dbReference>
<evidence type="ECO:0000256" key="8">
    <source>
        <dbReference type="RuleBase" id="RU000688"/>
    </source>
</evidence>
<feature type="transmembrane region" description="Helical" evidence="10">
    <location>
        <begin position="254"/>
        <end position="277"/>
    </location>
</feature>
<dbReference type="EMBL" id="CAIIXF020000001">
    <property type="protein sequence ID" value="CAH1774075.1"/>
    <property type="molecule type" value="Genomic_DNA"/>
</dbReference>
<feature type="transmembrane region" description="Helical" evidence="10">
    <location>
        <begin position="153"/>
        <end position="170"/>
    </location>
</feature>
<keyword evidence="5 10" id="KW-0472">Membrane</keyword>
<comment type="similarity">
    <text evidence="8">Belongs to the G-protein coupled receptor 1 family.</text>
</comment>
<evidence type="ECO:0000256" key="4">
    <source>
        <dbReference type="ARBA" id="ARBA00023040"/>
    </source>
</evidence>
<dbReference type="InterPro" id="IPR000276">
    <property type="entry name" value="GPCR_Rhodpsn"/>
</dbReference>
<dbReference type="Pfam" id="PF00001">
    <property type="entry name" value="7tm_1"/>
    <property type="match status" value="1"/>
</dbReference>
<keyword evidence="4 8" id="KW-0297">G-protein coupled receptor</keyword>
<evidence type="ECO:0000313" key="12">
    <source>
        <dbReference type="Proteomes" id="UP000749559"/>
    </source>
</evidence>
<evidence type="ECO:0000256" key="9">
    <source>
        <dbReference type="SAM" id="MobiDB-lite"/>
    </source>
</evidence>
<keyword evidence="6 8" id="KW-0675">Receptor</keyword>
<keyword evidence="12" id="KW-1185">Reference proteome</keyword>
<dbReference type="PANTHER" id="PTHR45695:SF15">
    <property type="entry name" value="OPSIN RH2"/>
    <property type="match status" value="1"/>
</dbReference>
<keyword evidence="3 10" id="KW-1133">Transmembrane helix</keyword>
<organism evidence="11 12">
    <name type="scientific">Owenia fusiformis</name>
    <name type="common">Polychaete worm</name>
    <dbReference type="NCBI Taxonomy" id="6347"/>
    <lineage>
        <taxon>Eukaryota</taxon>
        <taxon>Metazoa</taxon>
        <taxon>Spiralia</taxon>
        <taxon>Lophotrochozoa</taxon>
        <taxon>Annelida</taxon>
        <taxon>Polychaeta</taxon>
        <taxon>Sedentaria</taxon>
        <taxon>Canalipalpata</taxon>
        <taxon>Sabellida</taxon>
        <taxon>Oweniida</taxon>
        <taxon>Oweniidae</taxon>
        <taxon>Owenia</taxon>
    </lineage>
</organism>
<dbReference type="OrthoDB" id="2132067at2759"/>
<feature type="transmembrane region" description="Helical" evidence="10">
    <location>
        <begin position="289"/>
        <end position="315"/>
    </location>
</feature>
<evidence type="ECO:0000256" key="10">
    <source>
        <dbReference type="SAM" id="Phobius"/>
    </source>
</evidence>
<dbReference type="AlphaFoldDB" id="A0A8J1Y141"/>
<feature type="region of interest" description="Disordered" evidence="9">
    <location>
        <begin position="335"/>
        <end position="357"/>
    </location>
</feature>
<dbReference type="Proteomes" id="UP000749559">
    <property type="component" value="Unassembled WGS sequence"/>
</dbReference>
<feature type="transmembrane region" description="Helical" evidence="10">
    <location>
        <begin position="72"/>
        <end position="98"/>
    </location>
</feature>
<dbReference type="Gene3D" id="1.20.1070.10">
    <property type="entry name" value="Rhodopsin 7-helix transmembrane proteins"/>
    <property type="match status" value="1"/>
</dbReference>